<evidence type="ECO:0000313" key="6">
    <source>
        <dbReference type="Proteomes" id="UP000276215"/>
    </source>
</evidence>
<dbReference type="Gene3D" id="3.30.590.10">
    <property type="entry name" value="Glutamine synthetase/guanido kinase, catalytic domain"/>
    <property type="match status" value="1"/>
</dbReference>
<dbReference type="PANTHER" id="PTHR43383:SF2">
    <property type="entry name" value="AMIDOHYDROLASE 2 FAMILY PROTEIN"/>
    <property type="match status" value="1"/>
</dbReference>
<keyword evidence="5" id="KW-0418">Kinase</keyword>
<dbReference type="EMBL" id="ML120400">
    <property type="protein sequence ID" value="RPA97981.1"/>
    <property type="molecule type" value="Genomic_DNA"/>
</dbReference>
<dbReference type="Gene3D" id="3.20.20.140">
    <property type="entry name" value="Metal-dependent hydrolases"/>
    <property type="match status" value="1"/>
</dbReference>
<evidence type="ECO:0000256" key="2">
    <source>
        <dbReference type="PROSITE-ProRule" id="PRU01331"/>
    </source>
</evidence>
<dbReference type="InterPro" id="IPR006680">
    <property type="entry name" value="Amidohydro-rel"/>
</dbReference>
<dbReference type="GO" id="GO:0016787">
    <property type="term" value="F:hydrolase activity"/>
    <property type="evidence" value="ECO:0007669"/>
    <property type="project" value="InterPro"/>
</dbReference>
<evidence type="ECO:0000256" key="3">
    <source>
        <dbReference type="RuleBase" id="RU000384"/>
    </source>
</evidence>
<dbReference type="STRING" id="1336337.A0A3N4JMI1"/>
<dbReference type="GO" id="GO:0016301">
    <property type="term" value="F:kinase activity"/>
    <property type="evidence" value="ECO:0007669"/>
    <property type="project" value="UniProtKB-KW"/>
</dbReference>
<keyword evidence="6" id="KW-1185">Reference proteome</keyword>
<dbReference type="GO" id="GO:0004356">
    <property type="term" value="F:glutamine synthetase activity"/>
    <property type="evidence" value="ECO:0007669"/>
    <property type="project" value="InterPro"/>
</dbReference>
<dbReference type="PROSITE" id="PS51987">
    <property type="entry name" value="GS_CATALYTIC"/>
    <property type="match status" value="1"/>
</dbReference>
<dbReference type="Pfam" id="PF04909">
    <property type="entry name" value="Amidohydro_2"/>
    <property type="match status" value="1"/>
</dbReference>
<accession>A0A3N4JMI1</accession>
<evidence type="ECO:0000256" key="1">
    <source>
        <dbReference type="ARBA" id="ARBA00021364"/>
    </source>
</evidence>
<dbReference type="PROSITE" id="PS00181">
    <property type="entry name" value="GLNA_ATP"/>
    <property type="match status" value="1"/>
</dbReference>
<dbReference type="SUPFAM" id="SSF51556">
    <property type="entry name" value="Metallo-dependent hydrolases"/>
    <property type="match status" value="1"/>
</dbReference>
<protein>
    <recommendedName>
        <fullName evidence="1">Glutamine synthetase</fullName>
    </recommendedName>
</protein>
<keyword evidence="5" id="KW-0808">Transferase</keyword>
<dbReference type="OrthoDB" id="3364440at2759"/>
<dbReference type="Proteomes" id="UP000276215">
    <property type="component" value="Unassembled WGS sequence"/>
</dbReference>
<name>A0A3N4JMI1_9PEZI</name>
<comment type="similarity">
    <text evidence="2 3">Belongs to the glutamine synthetase family.</text>
</comment>
<proteinExistence type="inferred from homology"/>
<dbReference type="InterPro" id="IPR032466">
    <property type="entry name" value="Metal_Hydrolase"/>
</dbReference>
<gene>
    <name evidence="5" type="ORF">L873DRAFT_1689308</name>
</gene>
<organism evidence="5 6">
    <name type="scientific">Choiromyces venosus 120613-1</name>
    <dbReference type="NCBI Taxonomy" id="1336337"/>
    <lineage>
        <taxon>Eukaryota</taxon>
        <taxon>Fungi</taxon>
        <taxon>Dikarya</taxon>
        <taxon>Ascomycota</taxon>
        <taxon>Pezizomycotina</taxon>
        <taxon>Pezizomycetes</taxon>
        <taxon>Pezizales</taxon>
        <taxon>Tuberaceae</taxon>
        <taxon>Choiromyces</taxon>
    </lineage>
</organism>
<dbReference type="GO" id="GO:0006542">
    <property type="term" value="P:glutamine biosynthetic process"/>
    <property type="evidence" value="ECO:0007669"/>
    <property type="project" value="InterPro"/>
</dbReference>
<dbReference type="Pfam" id="PF00120">
    <property type="entry name" value="Gln-synt_C"/>
    <property type="match status" value="1"/>
</dbReference>
<dbReference type="PANTHER" id="PTHR43383">
    <property type="entry name" value="NODULIN 6"/>
    <property type="match status" value="1"/>
</dbReference>
<dbReference type="InterPro" id="IPR027303">
    <property type="entry name" value="Gln_synth_gly_rich_site"/>
</dbReference>
<feature type="domain" description="GS catalytic" evidence="4">
    <location>
        <begin position="549"/>
        <end position="871"/>
    </location>
</feature>
<evidence type="ECO:0000259" key="4">
    <source>
        <dbReference type="PROSITE" id="PS51987"/>
    </source>
</evidence>
<dbReference type="InterPro" id="IPR008146">
    <property type="entry name" value="Gln_synth_cat_dom"/>
</dbReference>
<evidence type="ECO:0000313" key="5">
    <source>
        <dbReference type="EMBL" id="RPA97981.1"/>
    </source>
</evidence>
<dbReference type="InterPro" id="IPR014746">
    <property type="entry name" value="Gln_synth/guanido_kin_cat_dom"/>
</dbReference>
<dbReference type="SUPFAM" id="SSF55931">
    <property type="entry name" value="Glutamine synthetase/guanido kinase"/>
    <property type="match status" value="1"/>
</dbReference>
<reference evidence="5 6" key="1">
    <citation type="journal article" date="2018" name="Nat. Ecol. Evol.">
        <title>Pezizomycetes genomes reveal the molecular basis of ectomycorrhizal truffle lifestyle.</title>
        <authorList>
            <person name="Murat C."/>
            <person name="Payen T."/>
            <person name="Noel B."/>
            <person name="Kuo A."/>
            <person name="Morin E."/>
            <person name="Chen J."/>
            <person name="Kohler A."/>
            <person name="Krizsan K."/>
            <person name="Balestrini R."/>
            <person name="Da Silva C."/>
            <person name="Montanini B."/>
            <person name="Hainaut M."/>
            <person name="Levati E."/>
            <person name="Barry K.W."/>
            <person name="Belfiori B."/>
            <person name="Cichocki N."/>
            <person name="Clum A."/>
            <person name="Dockter R.B."/>
            <person name="Fauchery L."/>
            <person name="Guy J."/>
            <person name="Iotti M."/>
            <person name="Le Tacon F."/>
            <person name="Lindquist E.A."/>
            <person name="Lipzen A."/>
            <person name="Malagnac F."/>
            <person name="Mello A."/>
            <person name="Molinier V."/>
            <person name="Miyauchi S."/>
            <person name="Poulain J."/>
            <person name="Riccioni C."/>
            <person name="Rubini A."/>
            <person name="Sitrit Y."/>
            <person name="Splivallo R."/>
            <person name="Traeger S."/>
            <person name="Wang M."/>
            <person name="Zifcakova L."/>
            <person name="Wipf D."/>
            <person name="Zambonelli A."/>
            <person name="Paolocci F."/>
            <person name="Nowrousian M."/>
            <person name="Ottonello S."/>
            <person name="Baldrian P."/>
            <person name="Spatafora J.W."/>
            <person name="Henrissat B."/>
            <person name="Nagy L.G."/>
            <person name="Aury J.M."/>
            <person name="Wincker P."/>
            <person name="Grigoriev I.V."/>
            <person name="Bonfante P."/>
            <person name="Martin F.M."/>
        </authorList>
    </citation>
    <scope>NUCLEOTIDE SEQUENCE [LARGE SCALE GENOMIC DNA]</scope>
    <source>
        <strain evidence="5 6">120613-1</strain>
    </source>
</reference>
<dbReference type="SMART" id="SM01230">
    <property type="entry name" value="Gln-synt_C"/>
    <property type="match status" value="1"/>
</dbReference>
<dbReference type="InterPro" id="IPR036651">
    <property type="entry name" value="Gln_synt_N_sf"/>
</dbReference>
<sequence length="871" mass="96943">MTTPDTPTTIAELQDLINTYPTIDNHAHNLLRDADSTSSPLESIVSEASGLALNDATRTLAHARAITQLSSLLGCAPTWEAIKDKRKTIDYDAWTRKCLSGTQCLLIDDGLDGAGVHPYNWHDRYTSSPSKRLVRIETLAEQTLREFAPDFKEDENCNSLEEDLNYGAEAELFNRWSERFAGLINAAVQDPAVAGFKSIVCYRSGLDITNETTGGLLLEAVKNALRGLRRDGARYKIRDKILGDFLVSEVARIIAKSGSWKPLQFHTGLGDNDLNIRKANPAYLQYFIKENPDVPIVLLHSSYPFTREAGYLASVYKNVYLDIGEVFPMISKDGQKSVIKQCLECTPSNKLLWSTDGHWFPEGFALANMQIREVLGEVLSKRVAKGQLTVSQAGDFVKDLLFENSNKLYKLNLTPIFTPTMNSVGHSLPINQETQILAEFLYKNPHVKYFRLQWVDYTNTLRLRLVTLARMNKMVSDGTVLTVTKAVLSLLQDDTPTNDFTPAGRYNLVPDWSSLRICPGESDVLEKNSKYASVMCFFRDDKEEVDTCPRTILSRAVLRAKEEHRVDFLIGWETEVVFLDMADLGAASKTHAWSTSQSLHNHCLKALEQIVDALEASGVEVLLFHPESAPSQYEIVTGPLSPLESIDTLYHTRETITRICAHHNIRATLHPKPFESAPGTAAHMHISMSPPTEPLQDSFFAGVLSHLGSLAALTLPHPASYERLKDSCWAGGTWIAWGDENREVPLRRVKKEKAHWEVRCIDGLANSYLAAAGVITAGCMGILDREKLPGESCDSDPSKLTSRERNGLGITKQLPDGIGKAMDLLEADKKLKARIGEACMAKYIITKKAEVAALEDWTTDAGEGKWIINRY</sequence>
<dbReference type="Gene3D" id="3.10.20.70">
    <property type="entry name" value="Glutamine synthetase, N-terminal domain"/>
    <property type="match status" value="1"/>
</dbReference>
<dbReference type="AlphaFoldDB" id="A0A3N4JMI1"/>